<feature type="chain" id="PRO_5045771905" evidence="1">
    <location>
        <begin position="20"/>
        <end position="51"/>
    </location>
</feature>
<dbReference type="Proteomes" id="UP001596473">
    <property type="component" value="Unassembled WGS sequence"/>
</dbReference>
<sequence length="51" mass="5773">MNKFLVCFSLLTASLLAFSNELMNSFSPMKNVFVVVNKKNDTPLVTTKFNK</sequence>
<dbReference type="EMBL" id="JBHTBQ010000006">
    <property type="protein sequence ID" value="MFC7419012.1"/>
    <property type="molecule type" value="Genomic_DNA"/>
</dbReference>
<accession>A0ABW2QTC1</accession>
<keyword evidence="1" id="KW-0732">Signal</keyword>
<feature type="signal peptide" evidence="1">
    <location>
        <begin position="1"/>
        <end position="19"/>
    </location>
</feature>
<evidence type="ECO:0000313" key="2">
    <source>
        <dbReference type="EMBL" id="MFC7419012.1"/>
    </source>
</evidence>
<protein>
    <submittedName>
        <fullName evidence="2">Uncharacterized protein</fullName>
    </submittedName>
</protein>
<evidence type="ECO:0000313" key="3">
    <source>
        <dbReference type="Proteomes" id="UP001596473"/>
    </source>
</evidence>
<gene>
    <name evidence="2" type="ORF">ACFQNF_03885</name>
</gene>
<proteinExistence type="predicted"/>
<keyword evidence="3" id="KW-1185">Reference proteome</keyword>
<reference evidence="3" key="1">
    <citation type="journal article" date="2019" name="Int. J. Syst. Evol. Microbiol.">
        <title>The Global Catalogue of Microorganisms (GCM) 10K type strain sequencing project: providing services to taxonomists for standard genome sequencing and annotation.</title>
        <authorList>
            <consortium name="The Broad Institute Genomics Platform"/>
            <consortium name="The Broad Institute Genome Sequencing Center for Infectious Disease"/>
            <person name="Wu L."/>
            <person name="Ma J."/>
        </authorList>
    </citation>
    <scope>NUCLEOTIDE SEQUENCE [LARGE SCALE GENOMIC DNA]</scope>
    <source>
        <strain evidence="3">CCUG 62945</strain>
    </source>
</reference>
<evidence type="ECO:0000256" key="1">
    <source>
        <dbReference type="SAM" id="SignalP"/>
    </source>
</evidence>
<comment type="caution">
    <text evidence="2">The sequence shown here is derived from an EMBL/GenBank/DDBJ whole genome shotgun (WGS) entry which is preliminary data.</text>
</comment>
<organism evidence="2 3">
    <name type="scientific">Iodobacter arcticus</name>
    <dbReference type="NCBI Taxonomy" id="590593"/>
    <lineage>
        <taxon>Bacteria</taxon>
        <taxon>Pseudomonadati</taxon>
        <taxon>Pseudomonadota</taxon>
        <taxon>Betaproteobacteria</taxon>
        <taxon>Neisseriales</taxon>
        <taxon>Chitinibacteraceae</taxon>
        <taxon>Iodobacter</taxon>
    </lineage>
</organism>
<name>A0ABW2QTC1_9NEIS</name>
<dbReference type="RefSeq" id="WP_380186230.1">
    <property type="nucleotide sequence ID" value="NZ_JBHTBQ010000006.1"/>
</dbReference>